<reference evidence="5" key="2">
    <citation type="journal article" date="2016" name="Sci. Rep.">
        <title>Dictyocaulus viviparus genome, variome and transcriptome elucidate lungworm biology and support future intervention.</title>
        <authorList>
            <person name="McNulty S.N."/>
            <person name="Strube C."/>
            <person name="Rosa B.A."/>
            <person name="Martin J.C."/>
            <person name="Tyagi R."/>
            <person name="Choi Y.J."/>
            <person name="Wang Q."/>
            <person name="Hallsworth Pepin K."/>
            <person name="Zhang X."/>
            <person name="Ozersky P."/>
            <person name="Wilson R.K."/>
            <person name="Sternberg P.W."/>
            <person name="Gasser R.B."/>
            <person name="Mitreva M."/>
        </authorList>
    </citation>
    <scope>NUCLEOTIDE SEQUENCE [LARGE SCALE GENOMIC DNA]</scope>
    <source>
        <strain evidence="5">HannoverDv2000</strain>
    </source>
</reference>
<keyword evidence="5" id="KW-1185">Reference proteome</keyword>
<dbReference type="Pfam" id="PF00168">
    <property type="entry name" value="C2"/>
    <property type="match status" value="1"/>
</dbReference>
<dbReference type="Proteomes" id="UP000053766">
    <property type="component" value="Unassembled WGS sequence"/>
</dbReference>
<organism evidence="4 5">
    <name type="scientific">Dictyocaulus viviparus</name>
    <name type="common">Bovine lungworm</name>
    <dbReference type="NCBI Taxonomy" id="29172"/>
    <lineage>
        <taxon>Eukaryota</taxon>
        <taxon>Metazoa</taxon>
        <taxon>Ecdysozoa</taxon>
        <taxon>Nematoda</taxon>
        <taxon>Chromadorea</taxon>
        <taxon>Rhabditida</taxon>
        <taxon>Rhabditina</taxon>
        <taxon>Rhabditomorpha</taxon>
        <taxon>Strongyloidea</taxon>
        <taxon>Metastrongylidae</taxon>
        <taxon>Dictyocaulus</taxon>
    </lineage>
</organism>
<dbReference type="PANTHER" id="PTHR45911">
    <property type="entry name" value="C2 DOMAIN-CONTAINING PROTEIN"/>
    <property type="match status" value="1"/>
</dbReference>
<dbReference type="STRING" id="29172.A0A0D8XBL9"/>
<reference evidence="4 5" key="1">
    <citation type="submission" date="2013-11" db="EMBL/GenBank/DDBJ databases">
        <title>Draft genome of the bovine lungworm Dictyocaulus viviparus.</title>
        <authorList>
            <person name="Mitreva M."/>
        </authorList>
    </citation>
    <scope>NUCLEOTIDE SEQUENCE [LARGE SCALE GENOMIC DNA]</scope>
    <source>
        <strain evidence="4 5">HannoverDv2000</strain>
    </source>
</reference>
<keyword evidence="2" id="KW-0106">Calcium</keyword>
<dbReference type="Gene3D" id="2.60.40.150">
    <property type="entry name" value="C2 domain"/>
    <property type="match status" value="1"/>
</dbReference>
<dbReference type="SMART" id="SM00239">
    <property type="entry name" value="C2"/>
    <property type="match status" value="1"/>
</dbReference>
<accession>A0A0D8XBL9</accession>
<dbReference type="OrthoDB" id="5973539at2759"/>
<evidence type="ECO:0000256" key="2">
    <source>
        <dbReference type="ARBA" id="ARBA00022837"/>
    </source>
</evidence>
<dbReference type="GO" id="GO:0046928">
    <property type="term" value="P:regulation of neurotransmitter secretion"/>
    <property type="evidence" value="ECO:0007669"/>
    <property type="project" value="TreeGrafter"/>
</dbReference>
<name>A0A0D8XBL9_DICVI</name>
<dbReference type="PANTHER" id="PTHR45911:SF4">
    <property type="entry name" value="MULTIPLE C2 AND TRANSMEMBRANE DOMAIN-CONTAINING PROTEIN"/>
    <property type="match status" value="1"/>
</dbReference>
<proteinExistence type="predicted"/>
<keyword evidence="1" id="KW-0479">Metal-binding</keyword>
<dbReference type="AlphaFoldDB" id="A0A0D8XBL9"/>
<dbReference type="PRINTS" id="PR00360">
    <property type="entry name" value="C2DOMAIN"/>
</dbReference>
<protein>
    <submittedName>
        <fullName evidence="4">C2 domain protein</fullName>
    </submittedName>
</protein>
<dbReference type="EMBL" id="KN716728">
    <property type="protein sequence ID" value="KJH41978.1"/>
    <property type="molecule type" value="Genomic_DNA"/>
</dbReference>
<dbReference type="InterPro" id="IPR000008">
    <property type="entry name" value="C2_dom"/>
</dbReference>
<dbReference type="GO" id="GO:0005509">
    <property type="term" value="F:calcium ion binding"/>
    <property type="evidence" value="ECO:0007669"/>
    <property type="project" value="TreeGrafter"/>
</dbReference>
<evidence type="ECO:0000313" key="5">
    <source>
        <dbReference type="Proteomes" id="UP000053766"/>
    </source>
</evidence>
<dbReference type="PROSITE" id="PS50004">
    <property type="entry name" value="C2"/>
    <property type="match status" value="1"/>
</dbReference>
<evidence type="ECO:0000313" key="4">
    <source>
        <dbReference type="EMBL" id="KJH41978.1"/>
    </source>
</evidence>
<dbReference type="GO" id="GO:0030672">
    <property type="term" value="C:synaptic vesicle membrane"/>
    <property type="evidence" value="ECO:0007669"/>
    <property type="project" value="TreeGrafter"/>
</dbReference>
<feature type="domain" description="C2" evidence="3">
    <location>
        <begin position="72"/>
        <end position="185"/>
    </location>
</feature>
<evidence type="ECO:0000259" key="3">
    <source>
        <dbReference type="PROSITE" id="PS50004"/>
    </source>
</evidence>
<dbReference type="SUPFAM" id="SSF49562">
    <property type="entry name" value="C2 domain (Calcium/lipid-binding domain, CaLB)"/>
    <property type="match status" value="1"/>
</dbReference>
<sequence length="186" mass="21258">MILSIAFTSILSRIAVDLHAFPRDQTIEKWYNLDDTDSAILLLITVSGSHSKDTVVDLTEFNQNDVRNAIVERYDLLHTFDDMKDIGQLTVKVFRAEDLIAKDIGGKSDPFAVLELVNTRLQTHTEYRTLNPQWNKLFTFSVKDIHTCLDVTVYDEDPNNKFEFLGKISIPLMSVCYFSSNFLSLS</sequence>
<evidence type="ECO:0000256" key="1">
    <source>
        <dbReference type="ARBA" id="ARBA00022723"/>
    </source>
</evidence>
<gene>
    <name evidence="4" type="ORF">DICVIV_12038</name>
</gene>
<dbReference type="InterPro" id="IPR035892">
    <property type="entry name" value="C2_domain_sf"/>
</dbReference>